<dbReference type="Proteomes" id="UP000190776">
    <property type="component" value="Unassembled WGS sequence"/>
</dbReference>
<comment type="caution">
    <text evidence="2">The sequence shown here is derived from an EMBL/GenBank/DDBJ whole genome shotgun (WGS) entry which is preliminary data.</text>
</comment>
<dbReference type="OrthoDB" id="61900at2759"/>
<dbReference type="Pfam" id="PF24809">
    <property type="entry name" value="DUF7708"/>
    <property type="match status" value="1"/>
</dbReference>
<evidence type="ECO:0000259" key="1">
    <source>
        <dbReference type="Pfam" id="PF24809"/>
    </source>
</evidence>
<dbReference type="InterPro" id="IPR056125">
    <property type="entry name" value="DUF7708"/>
</dbReference>
<sequence length="470" mass="53193">MKWLHDVSKYTLHYTQVFDALAQHHPEYVSLAWGSIKFVLMGVIQYAELTERLSEALASVGYVLSEVKLSSQLYPTDQMLEITALLYEHILNLFLRTAKWYTSSTAGRIARSFAWPFKLEYEDILDKIREYSEYARRIASGESKIELRSIYMELRQMGTDVQSIRRVVQDLQGLHPKVDQVIQTTRATHSLGESIKEGVDSTASCVAQILHLNVLNELKPPVRPEDSLRRKEYTLRRSERQMGPSFIHSSVMTELTQWKSSPASSLLVLQPGSRATAATKDLVVNVVSLIKSQQYNVLWSFSQLPSAEASPSPEKVLKSLVYQVLRKRSDALAGTADEHNIAKLGDDHTPTEWLDLLARIIPRLGKCFIVVEGEDLHRLSRGSEGSGRSFIELFRQLLVRMQTQGVFVKILVVDFGRDFNQCTREADEIVATVRRRMTVPPNRRRTVGQVARSSSKIFGVASQRNGGASR</sequence>
<accession>A0A1S8B3N9</accession>
<reference evidence="2 3" key="1">
    <citation type="submission" date="2017-01" db="EMBL/GenBank/DDBJ databases">
        <title>Draft genome sequence of Diplodia seriata F98.1, a fungal species involved in grapevine trunk diseases.</title>
        <authorList>
            <person name="Robert-Siegwald G."/>
            <person name="Vallet J."/>
            <person name="Abou-Mansour E."/>
            <person name="Xu J."/>
            <person name="Rey P."/>
            <person name="Bertsch C."/>
            <person name="Rego C."/>
            <person name="Larignon P."/>
            <person name="Fontaine F."/>
            <person name="Lebrun M.-H."/>
        </authorList>
    </citation>
    <scope>NUCLEOTIDE SEQUENCE [LARGE SCALE GENOMIC DNA]</scope>
    <source>
        <strain evidence="2 3">F98.1</strain>
    </source>
</reference>
<gene>
    <name evidence="2" type="ORF">BK809_0006099</name>
</gene>
<organism evidence="2 3">
    <name type="scientific">Diplodia seriata</name>
    <dbReference type="NCBI Taxonomy" id="420778"/>
    <lineage>
        <taxon>Eukaryota</taxon>
        <taxon>Fungi</taxon>
        <taxon>Dikarya</taxon>
        <taxon>Ascomycota</taxon>
        <taxon>Pezizomycotina</taxon>
        <taxon>Dothideomycetes</taxon>
        <taxon>Dothideomycetes incertae sedis</taxon>
        <taxon>Botryosphaeriales</taxon>
        <taxon>Botryosphaeriaceae</taxon>
        <taxon>Diplodia</taxon>
    </lineage>
</organism>
<evidence type="ECO:0000313" key="2">
    <source>
        <dbReference type="EMBL" id="OMP81791.1"/>
    </source>
</evidence>
<proteinExistence type="predicted"/>
<evidence type="ECO:0000313" key="3">
    <source>
        <dbReference type="Proteomes" id="UP000190776"/>
    </source>
</evidence>
<dbReference type="AlphaFoldDB" id="A0A1S8B3N9"/>
<dbReference type="STRING" id="420778.A0A1S8B3N9"/>
<name>A0A1S8B3N9_9PEZI</name>
<protein>
    <recommendedName>
        <fullName evidence="1">DUF7708 domain-containing protein</fullName>
    </recommendedName>
</protein>
<dbReference type="EMBL" id="MSZU01000114">
    <property type="protein sequence ID" value="OMP81791.1"/>
    <property type="molecule type" value="Genomic_DNA"/>
</dbReference>
<feature type="domain" description="DUF7708" evidence="1">
    <location>
        <begin position="2"/>
        <end position="146"/>
    </location>
</feature>